<evidence type="ECO:0000259" key="7">
    <source>
        <dbReference type="Pfam" id="PF03168"/>
    </source>
</evidence>
<protein>
    <recommendedName>
        <fullName evidence="7">Late embryogenesis abundant protein LEA-2 subgroup domain-containing protein</fullName>
    </recommendedName>
</protein>
<dbReference type="InterPro" id="IPR004864">
    <property type="entry name" value="LEA_2"/>
</dbReference>
<gene>
    <name evidence="8" type="ORF">PIB30_005164</name>
</gene>
<reference evidence="8 9" key="1">
    <citation type="journal article" date="2023" name="Plants (Basel)">
        <title>Bridging the Gap: Combining Genomics and Transcriptomics Approaches to Understand Stylosanthes scabra, an Orphan Legume from the Brazilian Caatinga.</title>
        <authorList>
            <person name="Ferreira-Neto J.R.C."/>
            <person name="da Silva M.D."/>
            <person name="Binneck E."/>
            <person name="de Melo N.F."/>
            <person name="da Silva R.H."/>
            <person name="de Melo A.L.T.M."/>
            <person name="Pandolfi V."/>
            <person name="Bustamante F.O."/>
            <person name="Brasileiro-Vidal A.C."/>
            <person name="Benko-Iseppon A.M."/>
        </authorList>
    </citation>
    <scope>NUCLEOTIDE SEQUENCE [LARGE SCALE GENOMIC DNA]</scope>
    <source>
        <tissue evidence="8">Leaves</tissue>
    </source>
</reference>
<evidence type="ECO:0000256" key="1">
    <source>
        <dbReference type="ARBA" id="ARBA00004167"/>
    </source>
</evidence>
<evidence type="ECO:0000256" key="6">
    <source>
        <dbReference type="SAM" id="Phobius"/>
    </source>
</evidence>
<keyword evidence="3 6" id="KW-1133">Transmembrane helix</keyword>
<evidence type="ECO:0000256" key="4">
    <source>
        <dbReference type="ARBA" id="ARBA00023136"/>
    </source>
</evidence>
<sequence length="259" mass="28752">MTDNQRIHPAGDIEAPPRPSAPLVPGNMAKSDHGDPNSGHHNNPLPPLPQRTLPVMHSRPPKRRRSCCCRLFCCIFTTLLILIIAIAITAGVLFLAFRPKIPKYSVDKLRISEFNYSSGANTLSVTSNVRITARNPNKKIGIYYEGGSHISAWYSGTQLCEGSMIKFYQGHKNTTVLDLPLKGQIQDASGLVGKIQQQISDTNNIPLDINVKQPVRVKFGKLKLFKVNFRVRCKLVVNSLSANNDIKISSSSCKFRFKL</sequence>
<comment type="caution">
    <text evidence="8">The sequence shown here is derived from an EMBL/GenBank/DDBJ whole genome shotgun (WGS) entry which is preliminary data.</text>
</comment>
<accession>A0ABU6R508</accession>
<evidence type="ECO:0000313" key="9">
    <source>
        <dbReference type="Proteomes" id="UP001341840"/>
    </source>
</evidence>
<feature type="transmembrane region" description="Helical" evidence="6">
    <location>
        <begin position="71"/>
        <end position="97"/>
    </location>
</feature>
<feature type="region of interest" description="Disordered" evidence="5">
    <location>
        <begin position="1"/>
        <end position="58"/>
    </location>
</feature>
<keyword evidence="4 6" id="KW-0472">Membrane</keyword>
<dbReference type="Pfam" id="PF03168">
    <property type="entry name" value="LEA_2"/>
    <property type="match status" value="1"/>
</dbReference>
<dbReference type="Proteomes" id="UP001341840">
    <property type="component" value="Unassembled WGS sequence"/>
</dbReference>
<organism evidence="8 9">
    <name type="scientific">Stylosanthes scabra</name>
    <dbReference type="NCBI Taxonomy" id="79078"/>
    <lineage>
        <taxon>Eukaryota</taxon>
        <taxon>Viridiplantae</taxon>
        <taxon>Streptophyta</taxon>
        <taxon>Embryophyta</taxon>
        <taxon>Tracheophyta</taxon>
        <taxon>Spermatophyta</taxon>
        <taxon>Magnoliopsida</taxon>
        <taxon>eudicotyledons</taxon>
        <taxon>Gunneridae</taxon>
        <taxon>Pentapetalae</taxon>
        <taxon>rosids</taxon>
        <taxon>fabids</taxon>
        <taxon>Fabales</taxon>
        <taxon>Fabaceae</taxon>
        <taxon>Papilionoideae</taxon>
        <taxon>50 kb inversion clade</taxon>
        <taxon>dalbergioids sensu lato</taxon>
        <taxon>Dalbergieae</taxon>
        <taxon>Pterocarpus clade</taxon>
        <taxon>Stylosanthes</taxon>
    </lineage>
</organism>
<evidence type="ECO:0000256" key="3">
    <source>
        <dbReference type="ARBA" id="ARBA00022989"/>
    </source>
</evidence>
<keyword evidence="2 6" id="KW-0812">Transmembrane</keyword>
<evidence type="ECO:0000256" key="5">
    <source>
        <dbReference type="SAM" id="MobiDB-lite"/>
    </source>
</evidence>
<dbReference type="EMBL" id="JASCZI010030218">
    <property type="protein sequence ID" value="MED6118692.1"/>
    <property type="molecule type" value="Genomic_DNA"/>
</dbReference>
<evidence type="ECO:0000256" key="2">
    <source>
        <dbReference type="ARBA" id="ARBA00022692"/>
    </source>
</evidence>
<feature type="compositionally biased region" description="Basic and acidic residues" evidence="5">
    <location>
        <begin position="1"/>
        <end position="11"/>
    </location>
</feature>
<comment type="subcellular location">
    <subcellularLocation>
        <location evidence="1">Membrane</location>
        <topology evidence="1">Single-pass membrane protein</topology>
    </subcellularLocation>
</comment>
<proteinExistence type="predicted"/>
<dbReference type="PANTHER" id="PTHR31234:SF72">
    <property type="entry name" value="NDR1_HIN1-LIKE PROTEIN 6"/>
    <property type="match status" value="1"/>
</dbReference>
<evidence type="ECO:0000313" key="8">
    <source>
        <dbReference type="EMBL" id="MED6118692.1"/>
    </source>
</evidence>
<dbReference type="InterPro" id="IPR044839">
    <property type="entry name" value="NDR1-like"/>
</dbReference>
<dbReference type="PANTHER" id="PTHR31234">
    <property type="entry name" value="LATE EMBRYOGENESIS ABUNDANT (LEA) HYDROXYPROLINE-RICH GLYCOPROTEIN FAMILY"/>
    <property type="match status" value="1"/>
</dbReference>
<feature type="domain" description="Late embryogenesis abundant protein LEA-2 subgroup" evidence="7">
    <location>
        <begin position="131"/>
        <end position="233"/>
    </location>
</feature>
<keyword evidence="9" id="KW-1185">Reference proteome</keyword>
<name>A0ABU6R508_9FABA</name>